<protein>
    <recommendedName>
        <fullName evidence="4 5">Ribosome hibernation promoting factor</fullName>
        <shortName evidence="5">HPF</shortName>
    </recommendedName>
</protein>
<dbReference type="GO" id="GO:0045900">
    <property type="term" value="P:negative regulation of translational elongation"/>
    <property type="evidence" value="ECO:0007669"/>
    <property type="project" value="TreeGrafter"/>
</dbReference>
<dbReference type="PANTHER" id="PTHR33231:SF1">
    <property type="entry name" value="30S RIBOSOMAL PROTEIN"/>
    <property type="match status" value="1"/>
</dbReference>
<dbReference type="CDD" id="cd00552">
    <property type="entry name" value="RaiA"/>
    <property type="match status" value="1"/>
</dbReference>
<dbReference type="AlphaFoldDB" id="A0A6J4V1Q1"/>
<dbReference type="Gene3D" id="3.30.505.50">
    <property type="entry name" value="Sigma 54 modulation/S30EA ribosomal protein, C-terminal domain"/>
    <property type="match status" value="1"/>
</dbReference>
<organism evidence="7">
    <name type="scientific">uncultured Synechococcales cyanobacterium</name>
    <dbReference type="NCBI Taxonomy" id="1936017"/>
    <lineage>
        <taxon>Bacteria</taxon>
        <taxon>Bacillati</taxon>
        <taxon>Cyanobacteriota</taxon>
        <taxon>Cyanophyceae</taxon>
        <taxon>Synechococcales</taxon>
        <taxon>environmental samples</taxon>
    </lineage>
</organism>
<evidence type="ECO:0000256" key="5">
    <source>
        <dbReference type="HAMAP-Rule" id="MF_00839"/>
    </source>
</evidence>
<evidence type="ECO:0000256" key="3">
    <source>
        <dbReference type="ARBA" id="ARBA00038695"/>
    </source>
</evidence>
<gene>
    <name evidence="5" type="primary">hpf</name>
    <name evidence="7" type="ORF">AVDCRST_MAG81-1215</name>
</gene>
<dbReference type="EMBL" id="CADCWO010000064">
    <property type="protein sequence ID" value="CAA9565979.1"/>
    <property type="molecule type" value="Genomic_DNA"/>
</dbReference>
<dbReference type="Pfam" id="PF16321">
    <property type="entry name" value="Ribosom_S30AE_C"/>
    <property type="match status" value="1"/>
</dbReference>
<evidence type="ECO:0000313" key="7">
    <source>
        <dbReference type="EMBL" id="CAA9565979.1"/>
    </source>
</evidence>
<evidence type="ECO:0000256" key="2">
    <source>
        <dbReference type="ARBA" id="ARBA00038434"/>
    </source>
</evidence>
<comment type="subcellular location">
    <subcellularLocation>
        <location evidence="5">Cytoplasm</location>
    </subcellularLocation>
</comment>
<comment type="subunit">
    <text evidence="5">Interacts with 100S ribosomes.</text>
</comment>
<dbReference type="InterPro" id="IPR036567">
    <property type="entry name" value="RHF-like"/>
</dbReference>
<dbReference type="FunFam" id="3.30.505.50:FF:000003">
    <property type="entry name" value="ribosome-binding factor PSRP1, chloroplastic"/>
    <property type="match status" value="1"/>
</dbReference>
<dbReference type="InterPro" id="IPR032528">
    <property type="entry name" value="Ribosom_S30AE_C"/>
</dbReference>
<feature type="domain" description="Sigma 54 modulation/S30EA ribosomal protein C-terminal" evidence="6">
    <location>
        <begin position="130"/>
        <end position="184"/>
    </location>
</feature>
<dbReference type="InterPro" id="IPR050574">
    <property type="entry name" value="HPF/YfiA_ribosome-assoc"/>
</dbReference>
<comment type="similarity">
    <text evidence="2">Belongs to the HPF/YfiA ribosome-associated protein family. Short HPF subfamily.</text>
</comment>
<dbReference type="GO" id="GO:0043024">
    <property type="term" value="F:ribosomal small subunit binding"/>
    <property type="evidence" value="ECO:0007669"/>
    <property type="project" value="TreeGrafter"/>
</dbReference>
<dbReference type="InterPro" id="IPR003489">
    <property type="entry name" value="RHF/RaiA"/>
</dbReference>
<sequence length="197" mass="22312">MKLVIHGKNIEITEAIREYVHQKIEKAASHFQNLTSEIDVHLSVARNPRVNSKQTAEVTIYANGSVIRSEESSDSLYASIDLVADKIARQLRKYKEKRQLKNQTRTKTGMAVAEQTVLSDLTGDRSPELPQEVVRTKYFAMSPMSVDEALEQLELVGHDFYMFLNHETNEINVIYERNHGGYGVIQPRLNGHKSTAG</sequence>
<accession>A0A6J4V1Q1</accession>
<dbReference type="HAMAP" id="MF_00839">
    <property type="entry name" value="HPF"/>
    <property type="match status" value="1"/>
</dbReference>
<reference evidence="7" key="1">
    <citation type="submission" date="2020-02" db="EMBL/GenBank/DDBJ databases">
        <authorList>
            <person name="Meier V. D."/>
        </authorList>
    </citation>
    <scope>NUCLEOTIDE SEQUENCE</scope>
    <source>
        <strain evidence="7">AVDCRST_MAG81</strain>
    </source>
</reference>
<comment type="similarity">
    <text evidence="5">Belongs to the HPF/YfiA ribosome-associated protein family. Long HPF subfamily.</text>
</comment>
<dbReference type="NCBIfam" id="TIGR00741">
    <property type="entry name" value="yfiA"/>
    <property type="match status" value="1"/>
</dbReference>
<dbReference type="GO" id="GO:0022627">
    <property type="term" value="C:cytosolic small ribosomal subunit"/>
    <property type="evidence" value="ECO:0007669"/>
    <property type="project" value="TreeGrafter"/>
</dbReference>
<proteinExistence type="inferred from homology"/>
<dbReference type="SUPFAM" id="SSF69754">
    <property type="entry name" value="Ribosome binding protein Y (YfiA homologue)"/>
    <property type="match status" value="1"/>
</dbReference>
<evidence type="ECO:0000259" key="6">
    <source>
        <dbReference type="Pfam" id="PF16321"/>
    </source>
</evidence>
<evidence type="ECO:0000256" key="1">
    <source>
        <dbReference type="ARBA" id="ARBA00022845"/>
    </source>
</evidence>
<comment type="function">
    <text evidence="5">Required for dimerization of active 70S ribosomes into 100S ribosomes in stationary phase; 100S ribosomes are translationally inactive and sometimes present during exponential growth.</text>
</comment>
<comment type="subunit">
    <text evidence="3">Associates exclusively with 100S ribosomes, which are dimers of 70S ribosomes.</text>
</comment>
<dbReference type="FunFam" id="3.30.160.100:FF:000001">
    <property type="entry name" value="Ribosome hibernation promoting factor"/>
    <property type="match status" value="1"/>
</dbReference>
<dbReference type="InterPro" id="IPR034694">
    <property type="entry name" value="HPF_long/plastid"/>
</dbReference>
<dbReference type="InterPro" id="IPR038416">
    <property type="entry name" value="Ribosom_S30AE_C_sf"/>
</dbReference>
<dbReference type="Gene3D" id="3.30.160.100">
    <property type="entry name" value="Ribosome hibernation promotion factor-like"/>
    <property type="match status" value="1"/>
</dbReference>
<evidence type="ECO:0000256" key="4">
    <source>
        <dbReference type="ARBA" id="ARBA00041148"/>
    </source>
</evidence>
<keyword evidence="5" id="KW-0963">Cytoplasm</keyword>
<name>A0A6J4V1Q1_9CYAN</name>
<dbReference type="Pfam" id="PF02482">
    <property type="entry name" value="Ribosomal_S30AE"/>
    <property type="match status" value="1"/>
</dbReference>
<keyword evidence="1 5" id="KW-0810">Translation regulation</keyword>
<dbReference type="PANTHER" id="PTHR33231">
    <property type="entry name" value="30S RIBOSOMAL PROTEIN"/>
    <property type="match status" value="1"/>
</dbReference>